<dbReference type="PROSITE" id="PS50103">
    <property type="entry name" value="ZF_C3H1"/>
    <property type="match status" value="1"/>
</dbReference>
<dbReference type="InterPro" id="IPR034922">
    <property type="entry name" value="REX1-like_exo"/>
</dbReference>
<evidence type="ECO:0000256" key="8">
    <source>
        <dbReference type="SAM" id="MobiDB-lite"/>
    </source>
</evidence>
<evidence type="ECO:0000256" key="4">
    <source>
        <dbReference type="ARBA" id="ARBA00022801"/>
    </source>
</evidence>
<feature type="domain" description="C3H1-type" evidence="9">
    <location>
        <begin position="7"/>
        <end position="33"/>
    </location>
</feature>
<evidence type="ECO:0000259" key="9">
    <source>
        <dbReference type="PROSITE" id="PS50103"/>
    </source>
</evidence>
<dbReference type="PANTHER" id="PTHR12801:SF115">
    <property type="entry name" value="FI18136P1-RELATED"/>
    <property type="match status" value="1"/>
</dbReference>
<feature type="compositionally biased region" description="Polar residues" evidence="8">
    <location>
        <begin position="536"/>
        <end position="570"/>
    </location>
</feature>
<keyword evidence="6" id="KW-0539">Nucleus</keyword>
<organism evidence="10">
    <name type="scientific">Culex tarsalis</name>
    <name type="common">Encephalitis mosquito</name>
    <dbReference type="NCBI Taxonomy" id="7177"/>
    <lineage>
        <taxon>Eukaryota</taxon>
        <taxon>Metazoa</taxon>
        <taxon>Ecdysozoa</taxon>
        <taxon>Arthropoda</taxon>
        <taxon>Hexapoda</taxon>
        <taxon>Insecta</taxon>
        <taxon>Pterygota</taxon>
        <taxon>Neoptera</taxon>
        <taxon>Endopterygota</taxon>
        <taxon>Diptera</taxon>
        <taxon>Nematocera</taxon>
        <taxon>Culicoidea</taxon>
        <taxon>Culicidae</taxon>
        <taxon>Culicinae</taxon>
        <taxon>Culicini</taxon>
        <taxon>Culex</taxon>
        <taxon>Culex</taxon>
    </lineage>
</organism>
<evidence type="ECO:0000256" key="3">
    <source>
        <dbReference type="ARBA" id="ARBA00022722"/>
    </source>
</evidence>
<dbReference type="CDD" id="cd06145">
    <property type="entry name" value="REX1_like"/>
    <property type="match status" value="1"/>
</dbReference>
<feature type="compositionally biased region" description="Low complexity" evidence="8">
    <location>
        <begin position="318"/>
        <end position="346"/>
    </location>
</feature>
<feature type="region of interest" description="Disordered" evidence="8">
    <location>
        <begin position="491"/>
        <end position="570"/>
    </location>
</feature>
<feature type="region of interest" description="Disordered" evidence="8">
    <location>
        <begin position="446"/>
        <end position="471"/>
    </location>
</feature>
<feature type="compositionally biased region" description="Basic and acidic residues" evidence="8">
    <location>
        <begin position="491"/>
        <end position="513"/>
    </location>
</feature>
<dbReference type="GO" id="GO:0005634">
    <property type="term" value="C:nucleus"/>
    <property type="evidence" value="ECO:0007669"/>
    <property type="project" value="UniProtKB-SubCell"/>
</dbReference>
<keyword evidence="7" id="KW-0863">Zinc-finger</keyword>
<keyword evidence="7" id="KW-0479">Metal-binding</keyword>
<dbReference type="GO" id="GO:0004527">
    <property type="term" value="F:exonuclease activity"/>
    <property type="evidence" value="ECO:0007669"/>
    <property type="project" value="UniProtKB-KW"/>
</dbReference>
<dbReference type="Gene3D" id="3.30.420.10">
    <property type="entry name" value="Ribonuclease H-like superfamily/Ribonuclease H"/>
    <property type="match status" value="1"/>
</dbReference>
<feature type="region of interest" description="Disordered" evidence="8">
    <location>
        <begin position="96"/>
        <end position="359"/>
    </location>
</feature>
<keyword evidence="4" id="KW-0378">Hydrolase</keyword>
<dbReference type="AlphaFoldDB" id="A0A1Q3F199"/>
<feature type="zinc finger region" description="C3H1-type" evidence="7">
    <location>
        <begin position="7"/>
        <end position="33"/>
    </location>
</feature>
<feature type="compositionally biased region" description="Basic and acidic residues" evidence="8">
    <location>
        <begin position="199"/>
        <end position="276"/>
    </location>
</feature>
<dbReference type="Pfam" id="PF15870">
    <property type="entry name" value="EloA-BP1"/>
    <property type="match status" value="1"/>
</dbReference>
<protein>
    <submittedName>
        <fullName evidence="10">Putative rna exonuclease 1</fullName>
    </submittedName>
</protein>
<dbReference type="FunFam" id="3.30.420.10:FF:000019">
    <property type="entry name" value="RNA exonuclease NEF-sp"/>
    <property type="match status" value="1"/>
</dbReference>
<evidence type="ECO:0000256" key="7">
    <source>
        <dbReference type="PROSITE-ProRule" id="PRU00723"/>
    </source>
</evidence>
<keyword evidence="3" id="KW-0540">Nuclease</keyword>
<dbReference type="InterPro" id="IPR012337">
    <property type="entry name" value="RNaseH-like_sf"/>
</dbReference>
<feature type="region of interest" description="Disordered" evidence="8">
    <location>
        <begin position="49"/>
        <end position="70"/>
    </location>
</feature>
<evidence type="ECO:0000256" key="2">
    <source>
        <dbReference type="ARBA" id="ARBA00006357"/>
    </source>
</evidence>
<dbReference type="PANTHER" id="PTHR12801">
    <property type="entry name" value="RNA EXONUCLEASE REXO1 / RECO3 FAMILY MEMBER-RELATED"/>
    <property type="match status" value="1"/>
</dbReference>
<evidence type="ECO:0000256" key="5">
    <source>
        <dbReference type="ARBA" id="ARBA00022839"/>
    </source>
</evidence>
<evidence type="ECO:0000313" key="10">
    <source>
        <dbReference type="EMBL" id="JAV21309.1"/>
    </source>
</evidence>
<accession>A0A1Q3F199</accession>
<keyword evidence="5 10" id="KW-0269">Exonuclease</keyword>
<dbReference type="InterPro" id="IPR047021">
    <property type="entry name" value="REXO1/3/4-like"/>
</dbReference>
<dbReference type="SMART" id="SM00479">
    <property type="entry name" value="EXOIII"/>
    <property type="match status" value="1"/>
</dbReference>
<evidence type="ECO:0000256" key="1">
    <source>
        <dbReference type="ARBA" id="ARBA00004123"/>
    </source>
</evidence>
<proteinExistence type="inferred from homology"/>
<dbReference type="InterPro" id="IPR031736">
    <property type="entry name" value="REXO1-like_dom"/>
</dbReference>
<keyword evidence="7" id="KW-0862">Zinc</keyword>
<dbReference type="GO" id="GO:0003676">
    <property type="term" value="F:nucleic acid binding"/>
    <property type="evidence" value="ECO:0007669"/>
    <property type="project" value="InterPro"/>
</dbReference>
<dbReference type="GO" id="GO:0008270">
    <property type="term" value="F:zinc ion binding"/>
    <property type="evidence" value="ECO:0007669"/>
    <property type="project" value="UniProtKB-KW"/>
</dbReference>
<dbReference type="InterPro" id="IPR036397">
    <property type="entry name" value="RNaseH_sf"/>
</dbReference>
<dbReference type="SUPFAM" id="SSF53098">
    <property type="entry name" value="Ribonuclease H-like"/>
    <property type="match status" value="1"/>
</dbReference>
<reference evidence="10" key="1">
    <citation type="submission" date="2017-01" db="EMBL/GenBank/DDBJ databases">
        <title>A deep insight into the sialotranscriptome of adult male and female Cluex tarsalis mosquitoes.</title>
        <authorList>
            <person name="Ribeiro J.M."/>
            <person name="Moreira F."/>
            <person name="Bernard K.A."/>
            <person name="Calvo E."/>
        </authorList>
    </citation>
    <scope>NUCLEOTIDE SEQUENCE</scope>
    <source>
        <strain evidence="10">Kern County</strain>
        <tissue evidence="10">Salivary glands</tissue>
    </source>
</reference>
<name>A0A1Q3F199_CULTA</name>
<dbReference type="InterPro" id="IPR013520">
    <property type="entry name" value="Ribonucl_H"/>
</dbReference>
<dbReference type="EMBL" id="GFDL01013736">
    <property type="protein sequence ID" value="JAV21309.1"/>
    <property type="molecule type" value="Transcribed_RNA"/>
</dbReference>
<evidence type="ECO:0000256" key="6">
    <source>
        <dbReference type="ARBA" id="ARBA00023242"/>
    </source>
</evidence>
<dbReference type="Pfam" id="PF00929">
    <property type="entry name" value="RNase_T"/>
    <property type="match status" value="1"/>
</dbReference>
<feature type="compositionally biased region" description="Basic and acidic residues" evidence="8">
    <location>
        <begin position="283"/>
        <end position="299"/>
    </location>
</feature>
<sequence length="1051" mass="115947">MLPATGLFRTINCPFFEKDLCTRPFCHFKHSKPEVAAAAATYSATPRSLLSQSNAPVPATGGDGPARKKPKLEYIPMPTILAPKYVPSAKPAAVVVAPGKDPEPSPEEVVQMPDVAEVDENKQSNGVNEKSAEEAVPVKESIKVDETVPKLVEESVPSKEVQPERTVAELKTKDSKKESEQKDKSSSSRSGSSSKHRTSSKDEQESRKEKHNQKEAERKGSSGGSSERKHSSSSRKDEKGKSSSDKDKAREKSHSSSKQKESSKDKEKERKVDKAKSSSTSSSDRDKSRSSSKSEKEKSSSSSSSSKLSEKDRHRSSHSSSKSKSSSSSSSKHASSSSSKSKTSSTLTPSKPEPKPKMELAEEIYRDLLDNPPSDIDVDSDEDEVMKQCKMIFEEYDTEPPAVPAVEPKVKKKPDVAAAAAKKDNGDVELIDMFADKYYDENRKKRVAHENVTNSKPAAAAAPAPAKKANHVQNAMRSVYLRQEIVRKQQEELAAKQRMEEEAKKRVEEETRKAMSKPVTPRLSNGSPRSPVLSPTAISTPPSTDKSPVSPISTGSFYSKPTDTLSTPRSRFSPAANVLAFQKAKEKIDNLRKMKGVQMAAATPAQTAPKGTGRQAHVSTKAVAAAAAPQKPSPPVLEPESTKISYNIRMQFYNLMIKHCLNIYPSCEDAWDRAQTEELAVFKKCSTPMIYKSSALLAINKLRKEAVDTGSESAEKNKTISHDVILAGKMAQNISWSVNKKLKTEAKSTYTIDTAPSTVAYKMIFECILTEEQLQFNGFPRATDTPGKAKIFKPKPSRPPNEEERYCSRCSKVFNLESYEEPAVDSCNYHAKSTCYRRGFADNLHSCCQQPAGTPGCMYANYHVTSFIDYDDLTGFVKTIDPPEGYVCSKKDVFALDCEMCYTTGGLELTRVTVVDINEKTVYDTLVKPSNRIVDYNTRFSGITEQMLSETTTTLYNVQAVLLSMFNSETILIGHSLESDFKALKLIHDVVVDTSVLYPHKMGPPKKRALKTLCIENLKKIIQENDAGHDSAEDSVVCIQLIKHYLRNRIL</sequence>
<feature type="compositionally biased region" description="Basic and acidic residues" evidence="8">
    <location>
        <begin position="130"/>
        <end position="186"/>
    </location>
</feature>
<comment type="subcellular location">
    <subcellularLocation>
        <location evidence="1">Nucleus</location>
    </subcellularLocation>
</comment>
<feature type="compositionally biased region" description="Low complexity" evidence="8">
    <location>
        <begin position="456"/>
        <end position="467"/>
    </location>
</feature>
<dbReference type="InterPro" id="IPR000571">
    <property type="entry name" value="Znf_CCCH"/>
</dbReference>
<comment type="similarity">
    <text evidence="2">Belongs to the REXO1/REXO3 family.</text>
</comment>